<accession>A0A1X0NFQ1</accession>
<feature type="chain" id="PRO_5012619933" evidence="2">
    <location>
        <begin position="27"/>
        <end position="469"/>
    </location>
</feature>
<evidence type="ECO:0000313" key="3">
    <source>
        <dbReference type="EMBL" id="ORC83564.1"/>
    </source>
</evidence>
<feature type="region of interest" description="Disordered" evidence="1">
    <location>
        <begin position="304"/>
        <end position="449"/>
    </location>
</feature>
<sequence length="469" mass="53009">MTTMFVQLRRVVYLLVLLQCVCVAYAVGGPADPEEKEEVNCTDEKVLKDLKDLADYSSDHYKKLIEQAGHSLGAAEKCLQTWRYDVSVCNESITRIGDVVNTTVHFLYGVRKFKKLEVKSLKKEQSSWVGLLSRVVGVELPDPQPIECGDPRIKEFMDNISNKVGEFNASVEKVAELVKNARSSRYICTPYRQGLEFERGKWKDAGVDWFLDIAKKNSSVVCMDNATREGVATVVTEYNKIVTALDDISNASAGTQVCRLNAGVDWGEDFGRLLGDLRTECQDTPGQKSLPEVKKGVVQEKNLREYLKSDTTSTTSSRSGTTETSGKAEYIKDFDERTEKAKQRKIEEDRRRDAEEEARKREEAKRVADERARKEEEAKRVADERARKEEEAKRVADERARKEEEAKRNAEEKARKEEEAKRAAEMAAREEEAKREKKTRKKDGSSSPALAHSSLILLVLFVLGCTLVC</sequence>
<feature type="compositionally biased region" description="Basic and acidic residues" evidence="1">
    <location>
        <begin position="329"/>
        <end position="435"/>
    </location>
</feature>
<proteinExistence type="predicted"/>
<dbReference type="EMBL" id="NBCO01000065">
    <property type="protein sequence ID" value="ORC83564.1"/>
    <property type="molecule type" value="Genomic_DNA"/>
</dbReference>
<keyword evidence="4" id="KW-1185">Reference proteome</keyword>
<dbReference type="RefSeq" id="XP_028877630.1">
    <property type="nucleotide sequence ID" value="XM_029031099.1"/>
</dbReference>
<dbReference type="STRING" id="67003.A0A1X0NFQ1"/>
<reference evidence="3 4" key="1">
    <citation type="submission" date="2017-03" db="EMBL/GenBank/DDBJ databases">
        <title>An alternative strategy for trypanosome survival in the mammalian bloodstream revealed through genome and transcriptome analysis of the ubiquitous bovine parasite Trypanosoma (Megatrypanum) theileri.</title>
        <authorList>
            <person name="Kelly S."/>
            <person name="Ivens A."/>
            <person name="Mott A."/>
            <person name="O'Neill E."/>
            <person name="Emms D."/>
            <person name="Macleod O."/>
            <person name="Voorheis P."/>
            <person name="Matthews J."/>
            <person name="Matthews K."/>
            <person name="Carrington M."/>
        </authorList>
    </citation>
    <scope>NUCLEOTIDE SEQUENCE [LARGE SCALE GENOMIC DNA]</scope>
    <source>
        <strain evidence="3">Edinburgh</strain>
    </source>
</reference>
<gene>
    <name evidence="3" type="ORF">TM35_000651260</name>
</gene>
<comment type="caution">
    <text evidence="3">The sequence shown here is derived from an EMBL/GenBank/DDBJ whole genome shotgun (WGS) entry which is preliminary data.</text>
</comment>
<dbReference type="VEuPathDB" id="TriTrypDB:TM35_000651260"/>
<evidence type="ECO:0000313" key="4">
    <source>
        <dbReference type="Proteomes" id="UP000192257"/>
    </source>
</evidence>
<organism evidence="3 4">
    <name type="scientific">Trypanosoma theileri</name>
    <dbReference type="NCBI Taxonomy" id="67003"/>
    <lineage>
        <taxon>Eukaryota</taxon>
        <taxon>Discoba</taxon>
        <taxon>Euglenozoa</taxon>
        <taxon>Kinetoplastea</taxon>
        <taxon>Metakinetoplastina</taxon>
        <taxon>Trypanosomatida</taxon>
        <taxon>Trypanosomatidae</taxon>
        <taxon>Trypanosoma</taxon>
    </lineage>
</organism>
<feature type="signal peptide" evidence="2">
    <location>
        <begin position="1"/>
        <end position="26"/>
    </location>
</feature>
<dbReference type="GeneID" id="39990879"/>
<protein>
    <submittedName>
        <fullName evidence="3">Calcium-binding protein</fullName>
    </submittedName>
</protein>
<name>A0A1X0NFQ1_9TRYP</name>
<keyword evidence="2" id="KW-0732">Signal</keyword>
<dbReference type="AlphaFoldDB" id="A0A1X0NFQ1"/>
<evidence type="ECO:0000256" key="2">
    <source>
        <dbReference type="SAM" id="SignalP"/>
    </source>
</evidence>
<feature type="compositionally biased region" description="Low complexity" evidence="1">
    <location>
        <begin position="309"/>
        <end position="325"/>
    </location>
</feature>
<dbReference type="Proteomes" id="UP000192257">
    <property type="component" value="Unassembled WGS sequence"/>
</dbReference>
<evidence type="ECO:0000256" key="1">
    <source>
        <dbReference type="SAM" id="MobiDB-lite"/>
    </source>
</evidence>